<organism evidence="3 4">
    <name type="scientific">Cymbomonas tetramitiformis</name>
    <dbReference type="NCBI Taxonomy" id="36881"/>
    <lineage>
        <taxon>Eukaryota</taxon>
        <taxon>Viridiplantae</taxon>
        <taxon>Chlorophyta</taxon>
        <taxon>Pyramimonadophyceae</taxon>
        <taxon>Pyramimonadales</taxon>
        <taxon>Pyramimonadaceae</taxon>
        <taxon>Cymbomonas</taxon>
    </lineage>
</organism>
<sequence length="342" mass="36595">MTSLATAMAMCTLLFTGTVSSLLQQYISKQGVDPSAQVSLWMQYIAQAGFAHLILWRQFSQGVKPVSLTTKQRTLTWVMGGFHVSGFLAIIPAVNLIGIALWSIIYSSGLIVSAVFSRMILRKAPSTQQLVGITVTSLGLAHRGYTTMQDASAGNLEGDSSSLILGVLYSLLTTVCFSSVPIVVELINFRLPASKSVPSNQISAASSRVGLTVMTIYMLVYTFPNWNSLVTSPLQVNGVAVSEAALSYMANMALYVWHNTMYMEVTRLAGAVGNGLVNSVRSAVVVLAGVLLYCREDMPSLCLNEAKAISVTLVVLGGLIYTTGPPAMYVGAQNEGISKKKK</sequence>
<feature type="transmembrane region" description="Helical" evidence="1">
    <location>
        <begin position="236"/>
        <end position="256"/>
    </location>
</feature>
<feature type="transmembrane region" description="Helical" evidence="1">
    <location>
        <begin position="306"/>
        <end position="324"/>
    </location>
</feature>
<comment type="caution">
    <text evidence="3">The sequence shown here is derived from an EMBL/GenBank/DDBJ whole genome shotgun (WGS) entry which is preliminary data.</text>
</comment>
<reference evidence="3 4" key="1">
    <citation type="journal article" date="2015" name="Genome Biol. Evol.">
        <title>Comparative Genomics of a Bacterivorous Green Alga Reveals Evolutionary Causalities and Consequences of Phago-Mixotrophic Mode of Nutrition.</title>
        <authorList>
            <person name="Burns J.A."/>
            <person name="Paasch A."/>
            <person name="Narechania A."/>
            <person name="Kim E."/>
        </authorList>
    </citation>
    <scope>NUCLEOTIDE SEQUENCE [LARGE SCALE GENOMIC DNA]</scope>
    <source>
        <strain evidence="3 4">PLY_AMNH</strain>
    </source>
</reference>
<keyword evidence="2" id="KW-0732">Signal</keyword>
<protein>
    <recommendedName>
        <fullName evidence="5">Sugar phosphate transporter domain-containing protein</fullName>
    </recommendedName>
</protein>
<evidence type="ECO:0008006" key="5">
    <source>
        <dbReference type="Google" id="ProtNLM"/>
    </source>
</evidence>
<keyword evidence="1" id="KW-1133">Transmembrane helix</keyword>
<feature type="transmembrane region" description="Helical" evidence="1">
    <location>
        <begin position="276"/>
        <end position="294"/>
    </location>
</feature>
<name>A0AAE0ENS9_9CHLO</name>
<keyword evidence="1" id="KW-0472">Membrane</keyword>
<evidence type="ECO:0000313" key="4">
    <source>
        <dbReference type="Proteomes" id="UP001190700"/>
    </source>
</evidence>
<dbReference type="EMBL" id="LGRX02035290">
    <property type="protein sequence ID" value="KAK3235433.1"/>
    <property type="molecule type" value="Genomic_DNA"/>
</dbReference>
<dbReference type="SUPFAM" id="SSF103481">
    <property type="entry name" value="Multidrug resistance efflux transporter EmrE"/>
    <property type="match status" value="1"/>
</dbReference>
<feature type="transmembrane region" description="Helical" evidence="1">
    <location>
        <begin position="163"/>
        <end position="184"/>
    </location>
</feature>
<proteinExistence type="predicted"/>
<accession>A0AAE0ENS9</accession>
<keyword evidence="4" id="KW-1185">Reference proteome</keyword>
<evidence type="ECO:0000256" key="2">
    <source>
        <dbReference type="SAM" id="SignalP"/>
    </source>
</evidence>
<keyword evidence="1" id="KW-0812">Transmembrane</keyword>
<feature type="signal peptide" evidence="2">
    <location>
        <begin position="1"/>
        <end position="20"/>
    </location>
</feature>
<gene>
    <name evidence="3" type="ORF">CYMTET_54368</name>
</gene>
<dbReference type="InterPro" id="IPR037185">
    <property type="entry name" value="EmrE-like"/>
</dbReference>
<dbReference type="AlphaFoldDB" id="A0AAE0ENS9"/>
<evidence type="ECO:0000256" key="1">
    <source>
        <dbReference type="SAM" id="Phobius"/>
    </source>
</evidence>
<dbReference type="Proteomes" id="UP001190700">
    <property type="component" value="Unassembled WGS sequence"/>
</dbReference>
<evidence type="ECO:0000313" key="3">
    <source>
        <dbReference type="EMBL" id="KAK3235433.1"/>
    </source>
</evidence>
<feature type="transmembrane region" description="Helical" evidence="1">
    <location>
        <begin position="204"/>
        <end position="224"/>
    </location>
</feature>
<feature type="chain" id="PRO_5042286806" description="Sugar phosphate transporter domain-containing protein" evidence="2">
    <location>
        <begin position="21"/>
        <end position="342"/>
    </location>
</feature>